<evidence type="ECO:0000256" key="5">
    <source>
        <dbReference type="PROSITE-ProRule" id="PRU10141"/>
    </source>
</evidence>
<feature type="region of interest" description="Disordered" evidence="6">
    <location>
        <begin position="419"/>
        <end position="445"/>
    </location>
</feature>
<reference evidence="8 9" key="1">
    <citation type="submission" date="2019-10" db="EMBL/GenBank/DDBJ databases">
        <title>A novel species.</title>
        <authorList>
            <person name="Gao J."/>
        </authorList>
    </citation>
    <scope>NUCLEOTIDE SEQUENCE [LARGE SCALE GENOMIC DNA]</scope>
    <source>
        <strain evidence="8 9">QMT-28</strain>
    </source>
</reference>
<dbReference type="PROSITE" id="PS00107">
    <property type="entry name" value="PROTEIN_KINASE_ATP"/>
    <property type="match status" value="1"/>
</dbReference>
<evidence type="ECO:0000256" key="6">
    <source>
        <dbReference type="SAM" id="MobiDB-lite"/>
    </source>
</evidence>
<evidence type="ECO:0000256" key="4">
    <source>
        <dbReference type="ARBA" id="ARBA00022840"/>
    </source>
</evidence>
<gene>
    <name evidence="8" type="ORF">GFH48_38580</name>
</gene>
<evidence type="ECO:0000259" key="7">
    <source>
        <dbReference type="PROSITE" id="PS50011"/>
    </source>
</evidence>
<dbReference type="Gene3D" id="1.10.510.10">
    <property type="entry name" value="Transferase(Phosphotransferase) domain 1"/>
    <property type="match status" value="1"/>
</dbReference>
<proteinExistence type="predicted"/>
<keyword evidence="3 8" id="KW-0418">Kinase</keyword>
<keyword evidence="4 5" id="KW-0067">ATP-binding</keyword>
<accession>A0A5Q0LPU6</accession>
<evidence type="ECO:0000256" key="3">
    <source>
        <dbReference type="ARBA" id="ARBA00022777"/>
    </source>
</evidence>
<dbReference type="InterPro" id="IPR017441">
    <property type="entry name" value="Protein_kinase_ATP_BS"/>
</dbReference>
<dbReference type="GO" id="GO:0005524">
    <property type="term" value="F:ATP binding"/>
    <property type="evidence" value="ECO:0007669"/>
    <property type="project" value="UniProtKB-UniRule"/>
</dbReference>
<dbReference type="PROSITE" id="PS00108">
    <property type="entry name" value="PROTEIN_KINASE_ST"/>
    <property type="match status" value="1"/>
</dbReference>
<feature type="domain" description="Protein kinase" evidence="7">
    <location>
        <begin position="24"/>
        <end position="276"/>
    </location>
</feature>
<feature type="binding site" evidence="5">
    <location>
        <position position="52"/>
    </location>
    <ligand>
        <name>ATP</name>
        <dbReference type="ChEBI" id="CHEBI:30616"/>
    </ligand>
</feature>
<dbReference type="AlphaFoldDB" id="A0A5Q0LPU6"/>
<feature type="region of interest" description="Disordered" evidence="6">
    <location>
        <begin position="1"/>
        <end position="23"/>
    </location>
</feature>
<dbReference type="CDD" id="cd14014">
    <property type="entry name" value="STKc_PknB_like"/>
    <property type="match status" value="1"/>
</dbReference>
<organism evidence="8 9">
    <name type="scientific">Streptomyces fagopyri</name>
    <dbReference type="NCBI Taxonomy" id="2662397"/>
    <lineage>
        <taxon>Bacteria</taxon>
        <taxon>Bacillati</taxon>
        <taxon>Actinomycetota</taxon>
        <taxon>Actinomycetes</taxon>
        <taxon>Kitasatosporales</taxon>
        <taxon>Streptomycetaceae</taxon>
        <taxon>Streptomyces</taxon>
    </lineage>
</organism>
<name>A0A5Q0LPU6_9ACTN</name>
<evidence type="ECO:0000313" key="8">
    <source>
        <dbReference type="EMBL" id="QFZ78404.1"/>
    </source>
</evidence>
<evidence type="ECO:0000256" key="1">
    <source>
        <dbReference type="ARBA" id="ARBA00022679"/>
    </source>
</evidence>
<dbReference type="SUPFAM" id="SSF56112">
    <property type="entry name" value="Protein kinase-like (PK-like)"/>
    <property type="match status" value="1"/>
</dbReference>
<dbReference type="InterPro" id="IPR011009">
    <property type="entry name" value="Kinase-like_dom_sf"/>
</dbReference>
<dbReference type="EMBL" id="CP045643">
    <property type="protein sequence ID" value="QFZ78404.1"/>
    <property type="molecule type" value="Genomic_DNA"/>
</dbReference>
<feature type="region of interest" description="Disordered" evidence="6">
    <location>
        <begin position="354"/>
        <end position="396"/>
    </location>
</feature>
<keyword evidence="2 5" id="KW-0547">Nucleotide-binding</keyword>
<evidence type="ECO:0000256" key="2">
    <source>
        <dbReference type="ARBA" id="ARBA00022741"/>
    </source>
</evidence>
<feature type="compositionally biased region" description="Low complexity" evidence="6">
    <location>
        <begin position="374"/>
        <end position="396"/>
    </location>
</feature>
<dbReference type="GO" id="GO:0004674">
    <property type="term" value="F:protein serine/threonine kinase activity"/>
    <property type="evidence" value="ECO:0007669"/>
    <property type="project" value="TreeGrafter"/>
</dbReference>
<keyword evidence="1" id="KW-0808">Transferase</keyword>
<sequence length="690" mass="71933">MSAAGSGGRVQPARPGDPSRVGPYRIIGRLGSGGMGTVHAGLTADGLRVAVKVIHPAQAEDPEFRARFRREVQLSARVQGPCLVPLLAADPEADTPWLATAYAPGLTLNQYLADHGALTSGTLYAFATGTAQALAAVHEAGVVHRDVKPQNVILTPAGPRVLDFGIARAADGTSVTRTGVMTGTPGWISPEYYRTSTAGPQGDMFAWGALVAYAATGRLPFGTGAPDVVAFRVMSGDPDLDGVPAELREVVESALAKEPADRISAASAAQQCSRFLASQATQILAGSDGPAPTRVGELVTAVWQMPAVDDPTWHAASPPSRRRAVTTVLVAAAVIGALAGGALAFPAAFPSVGGRDGARDAAAGRSTASPALHADGATEPAGTPGTPGAAAATRTAADPRGIRIPADPLAGVAHPAFTRAGDEAQPSDDEWRASTTASTQEEKDTAQAIEDDVRSMLATKGLDHLTATVTFDRRAQTVMVTGGPVSQLPEDDQEVFRRAGEMASCTTLARRLQGSPTTWSYGRYSVFWKSSDGDTEADVLGFGQATDGCYNEVAGQWRGDESGMATAQIPSTDKDEIRVAGATDKAITAAWKTRVAEGNGVDPSAADDDINLGFDPAEKAAYVWIQDTYGGLIGRAQRDNFQDVARRTACGKLRDEYSRNQSWQYIRWSVAVYGGNMGTPEFIGSGDCLS</sequence>
<keyword evidence="9" id="KW-1185">Reference proteome</keyword>
<dbReference type="RefSeq" id="WP_153292579.1">
    <property type="nucleotide sequence ID" value="NZ_CP045643.1"/>
</dbReference>
<dbReference type="PANTHER" id="PTHR43289:SF34">
    <property type="entry name" value="SERINE_THREONINE-PROTEIN KINASE YBDM-RELATED"/>
    <property type="match status" value="1"/>
</dbReference>
<dbReference type="Pfam" id="PF00069">
    <property type="entry name" value="Pkinase"/>
    <property type="match status" value="1"/>
</dbReference>
<dbReference type="Proteomes" id="UP000326179">
    <property type="component" value="Chromosome"/>
</dbReference>
<dbReference type="PROSITE" id="PS50011">
    <property type="entry name" value="PROTEIN_KINASE_DOM"/>
    <property type="match status" value="1"/>
</dbReference>
<evidence type="ECO:0000313" key="9">
    <source>
        <dbReference type="Proteomes" id="UP000326179"/>
    </source>
</evidence>
<dbReference type="PANTHER" id="PTHR43289">
    <property type="entry name" value="MITOGEN-ACTIVATED PROTEIN KINASE KINASE KINASE 20-RELATED"/>
    <property type="match status" value="1"/>
</dbReference>
<dbReference type="SMART" id="SM00220">
    <property type="entry name" value="S_TKc"/>
    <property type="match status" value="1"/>
</dbReference>
<protein>
    <submittedName>
        <fullName evidence="8">Protein kinase</fullName>
    </submittedName>
</protein>
<dbReference type="InterPro" id="IPR000719">
    <property type="entry name" value="Prot_kinase_dom"/>
</dbReference>
<dbReference type="Gene3D" id="3.30.200.20">
    <property type="entry name" value="Phosphorylase Kinase, domain 1"/>
    <property type="match status" value="1"/>
</dbReference>
<dbReference type="InterPro" id="IPR008271">
    <property type="entry name" value="Ser/Thr_kinase_AS"/>
</dbReference>
<dbReference type="KEGG" id="sfy:GFH48_38580"/>